<keyword evidence="5" id="KW-1185">Reference proteome</keyword>
<feature type="compositionally biased region" description="Basic residues" evidence="3">
    <location>
        <begin position="197"/>
        <end position="212"/>
    </location>
</feature>
<gene>
    <name evidence="4" type="ORF">BD626DRAFT_509699</name>
</gene>
<keyword evidence="2" id="KW-0539">Nucleus</keyword>
<dbReference type="STRING" id="97359.A0A550C2Z8"/>
<evidence type="ECO:0000313" key="5">
    <source>
        <dbReference type="Proteomes" id="UP000320762"/>
    </source>
</evidence>
<dbReference type="Pfam" id="PF13862">
    <property type="entry name" value="BCCIP"/>
    <property type="match status" value="1"/>
</dbReference>
<dbReference type="PANTHER" id="PTHR13261:SF0">
    <property type="entry name" value="BRCA2 AND CDKN1A-INTERACTING PROTEIN"/>
    <property type="match status" value="1"/>
</dbReference>
<comment type="caution">
    <text evidence="4">The sequence shown here is derived from an EMBL/GenBank/DDBJ whole genome shotgun (WGS) entry which is preliminary data.</text>
</comment>
<name>A0A550C2Z8_9AGAR</name>
<protein>
    <recommendedName>
        <fullName evidence="2">Protein BCP1</fullName>
    </recommendedName>
</protein>
<organism evidence="4 5">
    <name type="scientific">Schizophyllum amplum</name>
    <dbReference type="NCBI Taxonomy" id="97359"/>
    <lineage>
        <taxon>Eukaryota</taxon>
        <taxon>Fungi</taxon>
        <taxon>Dikarya</taxon>
        <taxon>Basidiomycota</taxon>
        <taxon>Agaricomycotina</taxon>
        <taxon>Agaricomycetes</taxon>
        <taxon>Agaricomycetidae</taxon>
        <taxon>Agaricales</taxon>
        <taxon>Schizophyllaceae</taxon>
        <taxon>Schizophyllum</taxon>
    </lineage>
</organism>
<proteinExistence type="inferred from homology"/>
<keyword evidence="2" id="KW-0813">Transport</keyword>
<dbReference type="PIRSF" id="PIRSF028983">
    <property type="entry name" value="BCP1"/>
    <property type="match status" value="1"/>
</dbReference>
<dbReference type="PANTHER" id="PTHR13261">
    <property type="entry name" value="BRCA2 AND CDKN1A INTERACTING PROTEIN"/>
    <property type="match status" value="1"/>
</dbReference>
<dbReference type="GO" id="GO:0005634">
    <property type="term" value="C:nucleus"/>
    <property type="evidence" value="ECO:0007669"/>
    <property type="project" value="UniProtKB-SubCell"/>
</dbReference>
<evidence type="ECO:0000313" key="4">
    <source>
        <dbReference type="EMBL" id="TRM59086.1"/>
    </source>
</evidence>
<comment type="function">
    <text evidence="2">Involved in nuclear export, actin cytoskeleton organization and vesicular transport.</text>
</comment>
<evidence type="ECO:0000256" key="1">
    <source>
        <dbReference type="ARBA" id="ARBA00006781"/>
    </source>
</evidence>
<keyword evidence="2" id="KW-0653">Protein transport</keyword>
<sequence>MAKRKQAADDAASDAGSDSDVSLVDVDFDFCSPNPDIDYHALKKLLVQLFQGDAEALHLEELTELILSQGNVGTTIKTDGEEGDPYAILTAINMHTHRDHPSMKALTEYFVQKASGTPGMQDSLSALLRGDAQVGLVLCERLINMPVQVIPHMYRMLVEELKVAVDGNQPYNFSHLLIPSRTYHLTMEEEQALSARPARKTKASGSKAKKVKTPAQQAAVEMTRPADGIYSFHPEDEVIARAAAYTADYAFSKKKGDLEQEEKRDKESFGLDTRGRLMLVSAERFVDMVKEMGERYC</sequence>
<comment type="subcellular location">
    <subcellularLocation>
        <location evidence="2">Nucleus</location>
    </subcellularLocation>
</comment>
<dbReference type="InterPro" id="IPR025602">
    <property type="entry name" value="BCP1_family"/>
</dbReference>
<comment type="similarity">
    <text evidence="1 2">Belongs to the BCP1 family.</text>
</comment>
<dbReference type="OrthoDB" id="27543at2759"/>
<reference evidence="4 5" key="1">
    <citation type="journal article" date="2019" name="New Phytol.">
        <title>Comparative genomics reveals unique wood-decay strategies and fruiting body development in the Schizophyllaceae.</title>
        <authorList>
            <person name="Almasi E."/>
            <person name="Sahu N."/>
            <person name="Krizsan K."/>
            <person name="Balint B."/>
            <person name="Kovacs G.M."/>
            <person name="Kiss B."/>
            <person name="Cseklye J."/>
            <person name="Drula E."/>
            <person name="Henrissat B."/>
            <person name="Nagy I."/>
            <person name="Chovatia M."/>
            <person name="Adam C."/>
            <person name="LaButti K."/>
            <person name="Lipzen A."/>
            <person name="Riley R."/>
            <person name="Grigoriev I.V."/>
            <person name="Nagy L.G."/>
        </authorList>
    </citation>
    <scope>NUCLEOTIDE SEQUENCE [LARGE SCALE GENOMIC DNA]</scope>
    <source>
        <strain evidence="4 5">NL-1724</strain>
    </source>
</reference>
<dbReference type="AlphaFoldDB" id="A0A550C2Z8"/>
<dbReference type="EMBL" id="VDMD01000031">
    <property type="protein sequence ID" value="TRM59086.1"/>
    <property type="molecule type" value="Genomic_DNA"/>
</dbReference>
<dbReference type="GO" id="GO:0015031">
    <property type="term" value="P:protein transport"/>
    <property type="evidence" value="ECO:0007669"/>
    <property type="project" value="UniProtKB-KW"/>
</dbReference>
<dbReference type="Proteomes" id="UP000320762">
    <property type="component" value="Unassembled WGS sequence"/>
</dbReference>
<feature type="region of interest" description="Disordered" evidence="3">
    <location>
        <begin position="192"/>
        <end position="218"/>
    </location>
</feature>
<evidence type="ECO:0000256" key="2">
    <source>
        <dbReference type="PIRNR" id="PIRNR028983"/>
    </source>
</evidence>
<accession>A0A550C2Z8</accession>
<evidence type="ECO:0000256" key="3">
    <source>
        <dbReference type="SAM" id="MobiDB-lite"/>
    </source>
</evidence>